<dbReference type="Proteomes" id="UP001152747">
    <property type="component" value="Unassembled WGS sequence"/>
</dbReference>
<feature type="transmembrane region" description="Helical" evidence="1">
    <location>
        <begin position="228"/>
        <end position="249"/>
    </location>
</feature>
<dbReference type="EMBL" id="CANHGI010000006">
    <property type="protein sequence ID" value="CAI5454210.1"/>
    <property type="molecule type" value="Genomic_DNA"/>
</dbReference>
<evidence type="ECO:0000256" key="1">
    <source>
        <dbReference type="SAM" id="Phobius"/>
    </source>
</evidence>
<feature type="transmembrane region" description="Helical" evidence="1">
    <location>
        <begin position="44"/>
        <end position="63"/>
    </location>
</feature>
<name>A0A9P1N914_9PELO</name>
<organism evidence="2 3">
    <name type="scientific">Caenorhabditis angaria</name>
    <dbReference type="NCBI Taxonomy" id="860376"/>
    <lineage>
        <taxon>Eukaryota</taxon>
        <taxon>Metazoa</taxon>
        <taxon>Ecdysozoa</taxon>
        <taxon>Nematoda</taxon>
        <taxon>Chromadorea</taxon>
        <taxon>Rhabditida</taxon>
        <taxon>Rhabditina</taxon>
        <taxon>Rhabditomorpha</taxon>
        <taxon>Rhabditoidea</taxon>
        <taxon>Rhabditidae</taxon>
        <taxon>Peloderinae</taxon>
        <taxon>Caenorhabditis</taxon>
    </lineage>
</organism>
<dbReference type="AlphaFoldDB" id="A0A9P1N914"/>
<feature type="transmembrane region" description="Helical" evidence="1">
    <location>
        <begin position="107"/>
        <end position="127"/>
    </location>
</feature>
<feature type="transmembrane region" description="Helical" evidence="1">
    <location>
        <begin position="83"/>
        <end position="100"/>
    </location>
</feature>
<evidence type="ECO:0000313" key="2">
    <source>
        <dbReference type="EMBL" id="CAI5454210.1"/>
    </source>
</evidence>
<accession>A0A9P1N914</accession>
<proteinExistence type="predicted"/>
<reference evidence="2" key="1">
    <citation type="submission" date="2022-11" db="EMBL/GenBank/DDBJ databases">
        <authorList>
            <person name="Kikuchi T."/>
        </authorList>
    </citation>
    <scope>NUCLEOTIDE SEQUENCE</scope>
    <source>
        <strain evidence="2">PS1010</strain>
    </source>
</reference>
<feature type="transmembrane region" description="Helical" evidence="1">
    <location>
        <begin position="139"/>
        <end position="156"/>
    </location>
</feature>
<evidence type="ECO:0000313" key="3">
    <source>
        <dbReference type="Proteomes" id="UP001152747"/>
    </source>
</evidence>
<keyword evidence="1" id="KW-1133">Transmembrane helix</keyword>
<gene>
    <name evidence="2" type="ORF">CAMP_LOCUS16847</name>
</gene>
<keyword evidence="1" id="KW-0812">Transmembrane</keyword>
<keyword evidence="1" id="KW-0472">Membrane</keyword>
<sequence>MEDCTMTPYGCAHYPMDWMEPYVPLGTYISIYSIQALSWVTVKFVLIFGILLQLVAHFLMDVVNNQATVGYVFKIFEQCAENIYIFSSLFLVFPVIVATATKNAKFYRFLAFAIHLILILSQDLQVFATEHFGMFGHKVALMVFFAVLTRILVYFINPHYRLRVRASNCADQNAHSHKFGKSHLKPLINRVRFIPIYIYIKLAFFIITAALQAFLQNDFGNMKIYADGMYYASFAEATFLIIHGCYMLFEKKKRVAPTAQIRSYSLSTT</sequence>
<comment type="caution">
    <text evidence="2">The sequence shown here is derived from an EMBL/GenBank/DDBJ whole genome shotgun (WGS) entry which is preliminary data.</text>
</comment>
<protein>
    <submittedName>
        <fullName evidence="2">Uncharacterized protein</fullName>
    </submittedName>
</protein>
<keyword evidence="3" id="KW-1185">Reference proteome</keyword>
<feature type="transmembrane region" description="Helical" evidence="1">
    <location>
        <begin position="196"/>
        <end position="216"/>
    </location>
</feature>